<sequence length="485" mass="57217">MLQDVLLTNTEKKKIDFFYRMETVPVGEYTIHTLSKKLKMNYVFLQQLLLDLDKELIEIGEQPLLIDQKKKLLWDKEASRLDNYLVHLWHRSIPYQFLLWSLVYPEKKLADFCAVHSISETTAVRRLKPFVTYLSRYEITVNVASMQLTGRESILRLMYIKFLWICSSGTDLSMAKQSFEAEKKLAQELAAELQDHIHQQLVFLLLGVCRLRNETGNWLAVTPFEELLFPKAEQQVRTYLKSFLEDSLQVTRNVEFINYLIYYYPYAIDCQSQAAQPLLMYYQKNLEEGHSLYLAIETFYHQSLLEWMPALEDYKQKETLMSNIITTFLNYSIQKNNVPLLFKPTQEQSILHSEQYTVLFPKVKRIVLSLSRRNGLEWMGPISDSMARSLSLALMPFYQLDSKKRKRKVGLVAINDPLQRKQLDYFFKKFDFVETIYDPSPNEAIDLYVTHSADLLTDTQQPYFLIDRLKGHFESELVDFLFDTY</sequence>
<dbReference type="RefSeq" id="WP_146623702.1">
    <property type="nucleotide sequence ID" value="NZ_BJCC01000031.1"/>
</dbReference>
<evidence type="ECO:0000313" key="2">
    <source>
        <dbReference type="EMBL" id="GCF95304.1"/>
    </source>
</evidence>
<comment type="caution">
    <text evidence="2">The sequence shown here is derived from an EMBL/GenBank/DDBJ whole genome shotgun (WGS) entry which is preliminary data.</text>
</comment>
<name>A0A4P5PF07_9ENTE</name>
<proteinExistence type="predicted"/>
<protein>
    <recommendedName>
        <fullName evidence="1">Mga helix-turn-helix domain-containing protein</fullName>
    </recommendedName>
</protein>
<reference evidence="3" key="1">
    <citation type="submission" date="2019-02" db="EMBL/GenBank/DDBJ databases">
        <title>Draft genome sequence of Enterococcus sp. Gos25-1.</title>
        <authorList>
            <person name="Tanaka N."/>
            <person name="Shiwa Y."/>
            <person name="Fujita N."/>
        </authorList>
    </citation>
    <scope>NUCLEOTIDE SEQUENCE [LARGE SCALE GENOMIC DNA]</scope>
    <source>
        <strain evidence="3">Gos25-1</strain>
    </source>
</reference>
<feature type="domain" description="Mga helix-turn-helix" evidence="1">
    <location>
        <begin position="82"/>
        <end position="162"/>
    </location>
</feature>
<evidence type="ECO:0000313" key="3">
    <source>
        <dbReference type="Proteomes" id="UP000290567"/>
    </source>
</evidence>
<dbReference type="EMBL" id="BJCC01000031">
    <property type="protein sequence ID" value="GCF95304.1"/>
    <property type="molecule type" value="Genomic_DNA"/>
</dbReference>
<dbReference type="Pfam" id="PF05043">
    <property type="entry name" value="Mga"/>
    <property type="match status" value="1"/>
</dbReference>
<dbReference type="InterPro" id="IPR007737">
    <property type="entry name" value="Mga_HTH"/>
</dbReference>
<dbReference type="AlphaFoldDB" id="A0A4P5PF07"/>
<dbReference type="OrthoDB" id="2172257at2"/>
<keyword evidence="3" id="KW-1185">Reference proteome</keyword>
<gene>
    <name evidence="2" type="ORF">NRIC_31950</name>
</gene>
<accession>A0A4P5PF07</accession>
<dbReference type="Proteomes" id="UP000290567">
    <property type="component" value="Unassembled WGS sequence"/>
</dbReference>
<organism evidence="2 3">
    <name type="scientific">Enterococcus florum</name>
    <dbReference type="NCBI Taxonomy" id="2480627"/>
    <lineage>
        <taxon>Bacteria</taxon>
        <taxon>Bacillati</taxon>
        <taxon>Bacillota</taxon>
        <taxon>Bacilli</taxon>
        <taxon>Lactobacillales</taxon>
        <taxon>Enterococcaceae</taxon>
        <taxon>Enterococcus</taxon>
    </lineage>
</organism>
<evidence type="ECO:0000259" key="1">
    <source>
        <dbReference type="Pfam" id="PF05043"/>
    </source>
</evidence>